<evidence type="ECO:0000256" key="1">
    <source>
        <dbReference type="ARBA" id="ARBA00004236"/>
    </source>
</evidence>
<organism evidence="7">
    <name type="scientific">Streptomyces sp. Y1</name>
    <dbReference type="NCBI Taxonomy" id="3238634"/>
    <lineage>
        <taxon>Bacteria</taxon>
        <taxon>Bacillati</taxon>
        <taxon>Actinomycetota</taxon>
        <taxon>Actinomycetes</taxon>
        <taxon>Kitasatosporales</taxon>
        <taxon>Streptomycetaceae</taxon>
        <taxon>Streptomyces</taxon>
    </lineage>
</organism>
<proteinExistence type="predicted"/>
<gene>
    <name evidence="7" type="ORF">AB2U05_35530</name>
</gene>
<dbReference type="Pfam" id="PF13641">
    <property type="entry name" value="Glyco_tranf_2_3"/>
    <property type="match status" value="1"/>
</dbReference>
<dbReference type="AlphaFoldDB" id="A0AB39TW26"/>
<keyword evidence="3 7" id="KW-0328">Glycosyltransferase</keyword>
<evidence type="ECO:0000256" key="3">
    <source>
        <dbReference type="ARBA" id="ARBA00022676"/>
    </source>
</evidence>
<protein>
    <submittedName>
        <fullName evidence="7">Glycosyltransferase</fullName>
        <ecNumber evidence="7">2.4.-.-</ecNumber>
    </submittedName>
</protein>
<dbReference type="RefSeq" id="WP_369185573.1">
    <property type="nucleotide sequence ID" value="NZ_CP163445.1"/>
</dbReference>
<dbReference type="GO" id="GO:0005886">
    <property type="term" value="C:plasma membrane"/>
    <property type="evidence" value="ECO:0007669"/>
    <property type="project" value="UniProtKB-SubCell"/>
</dbReference>
<dbReference type="GO" id="GO:0030213">
    <property type="term" value="P:hyaluronan biosynthetic process"/>
    <property type="evidence" value="ECO:0007669"/>
    <property type="project" value="TreeGrafter"/>
</dbReference>
<evidence type="ECO:0000256" key="2">
    <source>
        <dbReference type="ARBA" id="ARBA00022475"/>
    </source>
</evidence>
<feature type="region of interest" description="Disordered" evidence="6">
    <location>
        <begin position="378"/>
        <end position="409"/>
    </location>
</feature>
<dbReference type="Gene3D" id="3.90.550.10">
    <property type="entry name" value="Spore Coat Polysaccharide Biosynthesis Protein SpsA, Chain A"/>
    <property type="match status" value="1"/>
</dbReference>
<accession>A0AB39TW26</accession>
<dbReference type="GO" id="GO:0085029">
    <property type="term" value="P:extracellular matrix assembly"/>
    <property type="evidence" value="ECO:0007669"/>
    <property type="project" value="TreeGrafter"/>
</dbReference>
<dbReference type="GO" id="GO:0050501">
    <property type="term" value="F:hyaluronan synthase activity"/>
    <property type="evidence" value="ECO:0007669"/>
    <property type="project" value="TreeGrafter"/>
</dbReference>
<evidence type="ECO:0000313" key="7">
    <source>
        <dbReference type="EMBL" id="XDQ83447.1"/>
    </source>
</evidence>
<dbReference type="SUPFAM" id="SSF53448">
    <property type="entry name" value="Nucleotide-diphospho-sugar transferases"/>
    <property type="match status" value="1"/>
</dbReference>
<dbReference type="PANTHER" id="PTHR22913:SF12">
    <property type="entry name" value="MANNURONAN SYNTHASE"/>
    <property type="match status" value="1"/>
</dbReference>
<evidence type="ECO:0000256" key="6">
    <source>
        <dbReference type="SAM" id="MobiDB-lite"/>
    </source>
</evidence>
<comment type="subcellular location">
    <subcellularLocation>
        <location evidence="1">Cell membrane</location>
    </subcellularLocation>
</comment>
<evidence type="ECO:0000256" key="5">
    <source>
        <dbReference type="ARBA" id="ARBA00023136"/>
    </source>
</evidence>
<keyword evidence="2" id="KW-1003">Cell membrane</keyword>
<reference evidence="7" key="1">
    <citation type="submission" date="2024-07" db="EMBL/GenBank/DDBJ databases">
        <authorList>
            <person name="Yu S.T."/>
        </authorList>
    </citation>
    <scope>NUCLEOTIDE SEQUENCE</scope>
    <source>
        <strain evidence="7">Y1</strain>
    </source>
</reference>
<name>A0AB39TW26_9ACTN</name>
<dbReference type="InterPro" id="IPR029044">
    <property type="entry name" value="Nucleotide-diphossugar_trans"/>
</dbReference>
<evidence type="ECO:0000256" key="4">
    <source>
        <dbReference type="ARBA" id="ARBA00022679"/>
    </source>
</evidence>
<keyword evidence="4 7" id="KW-0808">Transferase</keyword>
<keyword evidence="5" id="KW-0472">Membrane</keyword>
<dbReference type="EMBL" id="CP163445">
    <property type="protein sequence ID" value="XDQ83447.1"/>
    <property type="molecule type" value="Genomic_DNA"/>
</dbReference>
<sequence>MSSLVPHLLAGVPPAALAGIGRAVNAVHRRVGRRYRPVTAPCHQPLAVVSPVYREDPLLFRRALESWLADDVSEIVCVIHQDDLACLDVARRFPVRVLTTDRADKREALRQGWQAVSADLVALVDSDVVWAPGVAAAVRAPFADPEVGGVATAQSALDPHSVWEFTGDRFKGQGRLPAFTVAGRAQMCLIGRTAVYRRSVLAEAADAFANETFLGRRCIVGDDTRLTELTLRAGYRTVFQGNATVRSRYPGTGREFLGQRLRNSRNFWRVRLTALATGWVWRHPYLTFGTLADVICRSGFWLCEAYLVALAVDGHVLVPAVAAAWYLQHHTRTAREFVRRRALPWWHVPAQVAIDLLLRNLDLVGLLTMRRQTWLTRRAPTEATAHRPESPASSEVGSRPGEGPNPALD</sequence>
<dbReference type="EC" id="2.4.-.-" evidence="7"/>
<dbReference type="PANTHER" id="PTHR22913">
    <property type="entry name" value="HYALURONAN SYNTHASE"/>
    <property type="match status" value="1"/>
</dbReference>